<dbReference type="SFLD" id="SFLDS00003">
    <property type="entry name" value="Haloacid_Dehalogenase"/>
    <property type="match status" value="1"/>
</dbReference>
<dbReference type="NCBIfam" id="TIGR01549">
    <property type="entry name" value="HAD-SF-IA-v1"/>
    <property type="match status" value="1"/>
</dbReference>
<dbReference type="InterPro" id="IPR036412">
    <property type="entry name" value="HAD-like_sf"/>
</dbReference>
<dbReference type="Pfam" id="PF00702">
    <property type="entry name" value="Hydrolase"/>
    <property type="match status" value="1"/>
</dbReference>
<dbReference type="EMBL" id="SHAG01000001">
    <property type="protein sequence ID" value="RZO77763.1"/>
    <property type="molecule type" value="Genomic_DNA"/>
</dbReference>
<keyword evidence="2 4" id="KW-0378">Hydrolase</keyword>
<dbReference type="Gene3D" id="3.40.50.1000">
    <property type="entry name" value="HAD superfamily/HAD-like"/>
    <property type="match status" value="1"/>
</dbReference>
<dbReference type="Proteomes" id="UP000316199">
    <property type="component" value="Unassembled WGS sequence"/>
</dbReference>
<dbReference type="SUPFAM" id="SSF56784">
    <property type="entry name" value="HAD-like"/>
    <property type="match status" value="1"/>
</dbReference>
<dbReference type="SFLD" id="SFLDG01129">
    <property type="entry name" value="C1.5:_HAD__Beta-PGM__Phosphata"/>
    <property type="match status" value="1"/>
</dbReference>
<accession>A0A520S5K5</accession>
<dbReference type="PANTHER" id="PTHR46470:SF4">
    <property type="entry name" value="5-AMINO-6-(5-PHOSPHO-D-RIBITYLAMINO)URACIL PHOSPHATASE YIGB"/>
    <property type="match status" value="1"/>
</dbReference>
<dbReference type="InterPro" id="IPR023214">
    <property type="entry name" value="HAD_sf"/>
</dbReference>
<sequence>MIKVVAFDLDNTLWASDPVIRMAETKLNKWLKQNVPQLKYDTTSMRTLRRSVLEKYPDLSWQVTKLRSHIIAKALMLSGIESSSVNKITTAAMKVFLEARNEIELFDGAIDVIKMLVKKYTVGAITNGNADVHRTLLAPYFSFSFTAEEVGSPKPSADIFYHALSYTNCKAHEMIYVGDDPFLDIDAANYLGAHTVLLTNNKHRISGKTDATAVIRDIKTLPTAISQISKLLD</sequence>
<name>A0A520S5K5_9GAMM</name>
<keyword evidence="3" id="KW-0460">Magnesium</keyword>
<dbReference type="AlphaFoldDB" id="A0A520S5K5"/>
<dbReference type="PANTHER" id="PTHR46470">
    <property type="entry name" value="N-ACYLNEURAMINATE-9-PHOSPHATASE"/>
    <property type="match status" value="1"/>
</dbReference>
<evidence type="ECO:0000256" key="1">
    <source>
        <dbReference type="ARBA" id="ARBA00001946"/>
    </source>
</evidence>
<evidence type="ECO:0000256" key="3">
    <source>
        <dbReference type="ARBA" id="ARBA00022842"/>
    </source>
</evidence>
<dbReference type="InterPro" id="IPR006439">
    <property type="entry name" value="HAD-SF_hydro_IA"/>
</dbReference>
<protein>
    <submittedName>
        <fullName evidence="4">HAD family hydrolase</fullName>
    </submittedName>
</protein>
<dbReference type="InterPro" id="IPR051400">
    <property type="entry name" value="HAD-like_hydrolase"/>
</dbReference>
<evidence type="ECO:0000313" key="5">
    <source>
        <dbReference type="Proteomes" id="UP000316199"/>
    </source>
</evidence>
<organism evidence="4 5">
    <name type="scientific">OM182 bacterium</name>
    <dbReference type="NCBI Taxonomy" id="2510334"/>
    <lineage>
        <taxon>Bacteria</taxon>
        <taxon>Pseudomonadati</taxon>
        <taxon>Pseudomonadota</taxon>
        <taxon>Gammaproteobacteria</taxon>
        <taxon>OMG group</taxon>
        <taxon>OM182 clade</taxon>
    </lineage>
</organism>
<gene>
    <name evidence="4" type="ORF">EVA68_00620</name>
</gene>
<evidence type="ECO:0000313" key="4">
    <source>
        <dbReference type="EMBL" id="RZO77763.1"/>
    </source>
</evidence>
<proteinExistence type="predicted"/>
<dbReference type="GO" id="GO:0009231">
    <property type="term" value="P:riboflavin biosynthetic process"/>
    <property type="evidence" value="ECO:0007669"/>
    <property type="project" value="TreeGrafter"/>
</dbReference>
<evidence type="ECO:0000256" key="2">
    <source>
        <dbReference type="ARBA" id="ARBA00022801"/>
    </source>
</evidence>
<dbReference type="GO" id="GO:0016787">
    <property type="term" value="F:hydrolase activity"/>
    <property type="evidence" value="ECO:0007669"/>
    <property type="project" value="UniProtKB-KW"/>
</dbReference>
<comment type="cofactor">
    <cofactor evidence="1">
        <name>Mg(2+)</name>
        <dbReference type="ChEBI" id="CHEBI:18420"/>
    </cofactor>
</comment>
<dbReference type="Gene3D" id="1.20.120.1600">
    <property type="match status" value="1"/>
</dbReference>
<comment type="caution">
    <text evidence="4">The sequence shown here is derived from an EMBL/GenBank/DDBJ whole genome shotgun (WGS) entry which is preliminary data.</text>
</comment>
<reference evidence="4 5" key="1">
    <citation type="submission" date="2019-02" db="EMBL/GenBank/DDBJ databases">
        <title>Prokaryotic population dynamics and viral predation in marine succession experiment using metagenomics: the confinement effect.</title>
        <authorList>
            <person name="Haro-Moreno J.M."/>
            <person name="Rodriguez-Valera F."/>
            <person name="Lopez-Perez M."/>
        </authorList>
    </citation>
    <scope>NUCLEOTIDE SEQUENCE [LARGE SCALE GENOMIC DNA]</scope>
    <source>
        <strain evidence="4">MED-G157</strain>
    </source>
</reference>